<keyword evidence="3" id="KW-0732">Signal</keyword>
<organism evidence="5 6">
    <name type="scientific">Boletus edulis BED1</name>
    <dbReference type="NCBI Taxonomy" id="1328754"/>
    <lineage>
        <taxon>Eukaryota</taxon>
        <taxon>Fungi</taxon>
        <taxon>Dikarya</taxon>
        <taxon>Basidiomycota</taxon>
        <taxon>Agaricomycotina</taxon>
        <taxon>Agaricomycetes</taxon>
        <taxon>Agaricomycetidae</taxon>
        <taxon>Boletales</taxon>
        <taxon>Boletineae</taxon>
        <taxon>Boletaceae</taxon>
        <taxon>Boletoideae</taxon>
        <taxon>Boletus</taxon>
    </lineage>
</organism>
<protein>
    <recommendedName>
        <fullName evidence="4">C2H2-type domain-containing protein</fullName>
    </recommendedName>
</protein>
<evidence type="ECO:0000313" key="5">
    <source>
        <dbReference type="EMBL" id="KAF8447789.1"/>
    </source>
</evidence>
<name>A0AAD4C3J5_BOLED</name>
<dbReference type="AlphaFoldDB" id="A0AAD4C3J5"/>
<dbReference type="Proteomes" id="UP001194468">
    <property type="component" value="Unassembled WGS sequence"/>
</dbReference>
<evidence type="ECO:0000313" key="6">
    <source>
        <dbReference type="Proteomes" id="UP001194468"/>
    </source>
</evidence>
<sequence>MNLSHLIILLIVMSSLQLFKCGDPCDRAFSDSRGLTHHRNNCLVYKQRRSAQAANVRAQRLKHQLERSASDHPLAEMPRIAKRQRGTTPDDHGVQVGPALYDTCI</sequence>
<proteinExistence type="predicted"/>
<keyword evidence="6" id="KW-1185">Reference proteome</keyword>
<evidence type="ECO:0000256" key="2">
    <source>
        <dbReference type="SAM" id="MobiDB-lite"/>
    </source>
</evidence>
<gene>
    <name evidence="5" type="ORF">L210DRAFT_2817963</name>
</gene>
<dbReference type="EMBL" id="WHUW01000004">
    <property type="protein sequence ID" value="KAF8447789.1"/>
    <property type="molecule type" value="Genomic_DNA"/>
</dbReference>
<accession>A0AAD4C3J5</accession>
<feature type="chain" id="PRO_5042071493" description="C2H2-type domain-containing protein" evidence="3">
    <location>
        <begin position="22"/>
        <end position="105"/>
    </location>
</feature>
<evidence type="ECO:0000259" key="4">
    <source>
        <dbReference type="PROSITE" id="PS50157"/>
    </source>
</evidence>
<evidence type="ECO:0000256" key="1">
    <source>
        <dbReference type="PROSITE-ProRule" id="PRU00042"/>
    </source>
</evidence>
<dbReference type="GO" id="GO:0008270">
    <property type="term" value="F:zinc ion binding"/>
    <property type="evidence" value="ECO:0007669"/>
    <property type="project" value="UniProtKB-KW"/>
</dbReference>
<evidence type="ECO:0000256" key="3">
    <source>
        <dbReference type="SAM" id="SignalP"/>
    </source>
</evidence>
<dbReference type="PROSITE" id="PS50157">
    <property type="entry name" value="ZINC_FINGER_C2H2_2"/>
    <property type="match status" value="1"/>
</dbReference>
<reference evidence="5" key="1">
    <citation type="submission" date="2019-10" db="EMBL/GenBank/DDBJ databases">
        <authorList>
            <consortium name="DOE Joint Genome Institute"/>
            <person name="Kuo A."/>
            <person name="Miyauchi S."/>
            <person name="Kiss E."/>
            <person name="Drula E."/>
            <person name="Kohler A."/>
            <person name="Sanchez-Garcia M."/>
            <person name="Andreopoulos B."/>
            <person name="Barry K.W."/>
            <person name="Bonito G."/>
            <person name="Buee M."/>
            <person name="Carver A."/>
            <person name="Chen C."/>
            <person name="Cichocki N."/>
            <person name="Clum A."/>
            <person name="Culley D."/>
            <person name="Crous P.W."/>
            <person name="Fauchery L."/>
            <person name="Girlanda M."/>
            <person name="Hayes R."/>
            <person name="Keri Z."/>
            <person name="LaButti K."/>
            <person name="Lipzen A."/>
            <person name="Lombard V."/>
            <person name="Magnuson J."/>
            <person name="Maillard F."/>
            <person name="Morin E."/>
            <person name="Murat C."/>
            <person name="Nolan M."/>
            <person name="Ohm R."/>
            <person name="Pangilinan J."/>
            <person name="Pereira M."/>
            <person name="Perotto S."/>
            <person name="Peter M."/>
            <person name="Riley R."/>
            <person name="Sitrit Y."/>
            <person name="Stielow B."/>
            <person name="Szollosi G."/>
            <person name="Zifcakova L."/>
            <person name="Stursova M."/>
            <person name="Spatafora J.W."/>
            <person name="Tedersoo L."/>
            <person name="Vaario L.-M."/>
            <person name="Yamada A."/>
            <person name="Yan M."/>
            <person name="Wang P."/>
            <person name="Xu J."/>
            <person name="Bruns T."/>
            <person name="Baldrian P."/>
            <person name="Vilgalys R."/>
            <person name="Henrissat B."/>
            <person name="Grigoriev I.V."/>
            <person name="Hibbett D."/>
            <person name="Nagy L.G."/>
            <person name="Martin F.M."/>
        </authorList>
    </citation>
    <scope>NUCLEOTIDE SEQUENCE</scope>
    <source>
        <strain evidence="5">BED1</strain>
    </source>
</reference>
<feature type="signal peptide" evidence="3">
    <location>
        <begin position="1"/>
        <end position="21"/>
    </location>
</feature>
<keyword evidence="1" id="KW-0862">Zinc</keyword>
<keyword evidence="1" id="KW-0863">Zinc-finger</keyword>
<feature type="compositionally biased region" description="Basic and acidic residues" evidence="2">
    <location>
        <begin position="64"/>
        <end position="74"/>
    </location>
</feature>
<feature type="domain" description="C2H2-type" evidence="4">
    <location>
        <begin position="19"/>
        <end position="50"/>
    </location>
</feature>
<keyword evidence="1" id="KW-0479">Metal-binding</keyword>
<feature type="region of interest" description="Disordered" evidence="2">
    <location>
        <begin position="64"/>
        <end position="105"/>
    </location>
</feature>
<dbReference type="InterPro" id="IPR013087">
    <property type="entry name" value="Znf_C2H2_type"/>
</dbReference>
<reference evidence="5" key="2">
    <citation type="journal article" date="2020" name="Nat. Commun.">
        <title>Large-scale genome sequencing of mycorrhizal fungi provides insights into the early evolution of symbiotic traits.</title>
        <authorList>
            <person name="Miyauchi S."/>
            <person name="Kiss E."/>
            <person name="Kuo A."/>
            <person name="Drula E."/>
            <person name="Kohler A."/>
            <person name="Sanchez-Garcia M."/>
            <person name="Morin E."/>
            <person name="Andreopoulos B."/>
            <person name="Barry K.W."/>
            <person name="Bonito G."/>
            <person name="Buee M."/>
            <person name="Carver A."/>
            <person name="Chen C."/>
            <person name="Cichocki N."/>
            <person name="Clum A."/>
            <person name="Culley D."/>
            <person name="Crous P.W."/>
            <person name="Fauchery L."/>
            <person name="Girlanda M."/>
            <person name="Hayes R.D."/>
            <person name="Keri Z."/>
            <person name="LaButti K."/>
            <person name="Lipzen A."/>
            <person name="Lombard V."/>
            <person name="Magnuson J."/>
            <person name="Maillard F."/>
            <person name="Murat C."/>
            <person name="Nolan M."/>
            <person name="Ohm R.A."/>
            <person name="Pangilinan J."/>
            <person name="Pereira M.F."/>
            <person name="Perotto S."/>
            <person name="Peter M."/>
            <person name="Pfister S."/>
            <person name="Riley R."/>
            <person name="Sitrit Y."/>
            <person name="Stielow J.B."/>
            <person name="Szollosi G."/>
            <person name="Zifcakova L."/>
            <person name="Stursova M."/>
            <person name="Spatafora J.W."/>
            <person name="Tedersoo L."/>
            <person name="Vaario L.M."/>
            <person name="Yamada A."/>
            <person name="Yan M."/>
            <person name="Wang P."/>
            <person name="Xu J."/>
            <person name="Bruns T."/>
            <person name="Baldrian P."/>
            <person name="Vilgalys R."/>
            <person name="Dunand C."/>
            <person name="Henrissat B."/>
            <person name="Grigoriev I.V."/>
            <person name="Hibbett D."/>
            <person name="Nagy L.G."/>
            <person name="Martin F.M."/>
        </authorList>
    </citation>
    <scope>NUCLEOTIDE SEQUENCE</scope>
    <source>
        <strain evidence="5">BED1</strain>
    </source>
</reference>
<comment type="caution">
    <text evidence="5">The sequence shown here is derived from an EMBL/GenBank/DDBJ whole genome shotgun (WGS) entry which is preliminary data.</text>
</comment>